<evidence type="ECO:0000313" key="2">
    <source>
        <dbReference type="Proteomes" id="UP000074108"/>
    </source>
</evidence>
<gene>
    <name evidence="1" type="ORF">Q75_04040</name>
</gene>
<sequence>MREYKLTVFEKTGEKVVEENILAENDQVAKEKGKTFIEEQGYSEKTHRFTSPEGKLLLFHV</sequence>
<evidence type="ECO:0000313" key="1">
    <source>
        <dbReference type="EMBL" id="KUP07936.1"/>
    </source>
</evidence>
<dbReference type="AlphaFoldDB" id="A0A147KB14"/>
<organism evidence="1 2">
    <name type="scientific">Bacillus coahuilensis p1.1.43</name>
    <dbReference type="NCBI Taxonomy" id="1150625"/>
    <lineage>
        <taxon>Bacteria</taxon>
        <taxon>Bacillati</taxon>
        <taxon>Bacillota</taxon>
        <taxon>Bacilli</taxon>
        <taxon>Bacillales</taxon>
        <taxon>Bacillaceae</taxon>
        <taxon>Bacillus</taxon>
    </lineage>
</organism>
<dbReference type="STRING" id="1150625.Q75_04040"/>
<dbReference type="Proteomes" id="UP000074108">
    <property type="component" value="Unassembled WGS sequence"/>
</dbReference>
<name>A0A147KB14_9BACI</name>
<dbReference type="RefSeq" id="WP_010171346.1">
    <property type="nucleotide sequence ID" value="NZ_LDYG01000019.1"/>
</dbReference>
<dbReference type="EMBL" id="LDYG01000019">
    <property type="protein sequence ID" value="KUP07936.1"/>
    <property type="molecule type" value="Genomic_DNA"/>
</dbReference>
<accession>A0A147KB14</accession>
<proteinExistence type="predicted"/>
<comment type="caution">
    <text evidence="1">The sequence shown here is derived from an EMBL/GenBank/DDBJ whole genome shotgun (WGS) entry which is preliminary data.</text>
</comment>
<protein>
    <recommendedName>
        <fullName evidence="3">YhzD-like protein</fullName>
    </recommendedName>
</protein>
<dbReference type="PATRIC" id="fig|1150625.3.peg.843"/>
<reference evidence="1 2" key="1">
    <citation type="journal article" date="2016" name="Front. Microbiol.">
        <title>Microevolution Analysis of Bacillus coahuilensis Unveils Differences in Phosphorus Acquisition Strategies and Their Regulation.</title>
        <authorList>
            <person name="Gomez-Lunar Z."/>
            <person name="Hernandez-Gonzalez I."/>
            <person name="Rodriguez-Torres M.D."/>
            <person name="Souza V."/>
            <person name="Olmedo-Alvarez G."/>
        </authorList>
    </citation>
    <scope>NUCLEOTIDE SEQUENCE [LARGE SCALE GENOMIC DNA]</scope>
    <source>
        <strain evidence="2">p1.1.43</strain>
    </source>
</reference>
<keyword evidence="2" id="KW-1185">Reference proteome</keyword>
<dbReference type="OrthoDB" id="2355652at2"/>
<dbReference type="Pfam" id="PF14120">
    <property type="entry name" value="YhzD"/>
    <property type="match status" value="1"/>
</dbReference>
<evidence type="ECO:0008006" key="3">
    <source>
        <dbReference type="Google" id="ProtNLM"/>
    </source>
</evidence>
<dbReference type="InterPro" id="IPR025544">
    <property type="entry name" value="YhzD"/>
</dbReference>